<dbReference type="RefSeq" id="WP_154427951.1">
    <property type="nucleotide sequence ID" value="NZ_VUNI01000001.1"/>
</dbReference>
<keyword evidence="2" id="KW-0732">Signal</keyword>
<keyword evidence="4" id="KW-1185">Reference proteome</keyword>
<gene>
    <name evidence="3" type="ORF">FYJ75_01045</name>
</gene>
<feature type="compositionally biased region" description="Acidic residues" evidence="1">
    <location>
        <begin position="46"/>
        <end position="56"/>
    </location>
</feature>
<evidence type="ECO:0008006" key="5">
    <source>
        <dbReference type="Google" id="ProtNLM"/>
    </source>
</evidence>
<feature type="signal peptide" evidence="2">
    <location>
        <begin position="1"/>
        <end position="19"/>
    </location>
</feature>
<feature type="region of interest" description="Disordered" evidence="1">
    <location>
        <begin position="24"/>
        <end position="61"/>
    </location>
</feature>
<name>A0A6L5YPM7_9FIRM</name>
<sequence length="321" mass="36567">MKRKLLCTILCVTLTLSLAACGNSEKTATPKDSSKESVSSGKDQAEESESEETESKDDDRNLSLILNMETSSDDVLPDSGNAQLFSDRQTLPIDLNNLMNYQVSSGEKSEEGGFLTEPFSQKIAENTKSDSRESTEPLYTEDTTSTTNGTLVHSLYYNKEGETERTLKEALDQGLWYIEERYPDYDTFGLTDEEGLKKKNALNLEKKEDVCIRELYDEFGAPNYIWFFKGDDKTVSDYLEKLKHPETNDNNVNVASYCIGWKFKDYSVSAYVFECSGVKKESNEYYDYVSEFSVRYMPNTYETLEECYGENMMADFIKATK</sequence>
<comment type="caution">
    <text evidence="3">The sequence shown here is derived from an EMBL/GenBank/DDBJ whole genome shotgun (WGS) entry which is preliminary data.</text>
</comment>
<feature type="compositionally biased region" description="Basic and acidic residues" evidence="1">
    <location>
        <begin position="125"/>
        <end position="135"/>
    </location>
</feature>
<dbReference type="AlphaFoldDB" id="A0A6L5YPM7"/>
<protein>
    <recommendedName>
        <fullName evidence="5">Lipoprotein</fullName>
    </recommendedName>
</protein>
<evidence type="ECO:0000313" key="3">
    <source>
        <dbReference type="EMBL" id="MST73621.1"/>
    </source>
</evidence>
<dbReference type="EMBL" id="VUNI01000001">
    <property type="protein sequence ID" value="MST73621.1"/>
    <property type="molecule type" value="Genomic_DNA"/>
</dbReference>
<dbReference type="PROSITE" id="PS51257">
    <property type="entry name" value="PROKAR_LIPOPROTEIN"/>
    <property type="match status" value="1"/>
</dbReference>
<evidence type="ECO:0000256" key="2">
    <source>
        <dbReference type="SAM" id="SignalP"/>
    </source>
</evidence>
<organism evidence="3 4">
    <name type="scientific">Roseburia porci</name>
    <dbReference type="NCBI Taxonomy" id="2605790"/>
    <lineage>
        <taxon>Bacteria</taxon>
        <taxon>Bacillati</taxon>
        <taxon>Bacillota</taxon>
        <taxon>Clostridia</taxon>
        <taxon>Lachnospirales</taxon>
        <taxon>Lachnospiraceae</taxon>
        <taxon>Roseburia</taxon>
    </lineage>
</organism>
<evidence type="ECO:0000256" key="1">
    <source>
        <dbReference type="SAM" id="MobiDB-lite"/>
    </source>
</evidence>
<evidence type="ECO:0000313" key="4">
    <source>
        <dbReference type="Proteomes" id="UP000474024"/>
    </source>
</evidence>
<reference evidence="3 4" key="1">
    <citation type="submission" date="2019-08" db="EMBL/GenBank/DDBJ databases">
        <title>In-depth cultivation of the pig gut microbiome towards novel bacterial diversity and tailored functional studies.</title>
        <authorList>
            <person name="Wylensek D."/>
            <person name="Hitch T.C.A."/>
            <person name="Clavel T."/>
        </authorList>
    </citation>
    <scope>NUCLEOTIDE SEQUENCE [LARGE SCALE GENOMIC DNA]</scope>
    <source>
        <strain evidence="3 4">MUC/MUC-530-WT-4D</strain>
    </source>
</reference>
<proteinExistence type="predicted"/>
<feature type="region of interest" description="Disordered" evidence="1">
    <location>
        <begin position="124"/>
        <end position="145"/>
    </location>
</feature>
<dbReference type="Proteomes" id="UP000474024">
    <property type="component" value="Unassembled WGS sequence"/>
</dbReference>
<feature type="chain" id="PRO_5038968842" description="Lipoprotein" evidence="2">
    <location>
        <begin position="20"/>
        <end position="321"/>
    </location>
</feature>
<accession>A0A6L5YPM7</accession>